<evidence type="ECO:0000256" key="3">
    <source>
        <dbReference type="ARBA" id="ARBA00023004"/>
    </source>
</evidence>
<dbReference type="GO" id="GO:0016712">
    <property type="term" value="F:oxidoreductase activity, acting on paired donors, with incorporation or reduction of molecular oxygen, reduced flavin or flavoprotein as one donor, and incorporation of one atom of oxygen"/>
    <property type="evidence" value="ECO:0007669"/>
    <property type="project" value="TreeGrafter"/>
</dbReference>
<evidence type="ECO:0000256" key="1">
    <source>
        <dbReference type="ARBA" id="ARBA00010617"/>
    </source>
</evidence>
<dbReference type="InterPro" id="IPR050182">
    <property type="entry name" value="Cytochrome_P450_fam2"/>
</dbReference>
<comment type="similarity">
    <text evidence="1">Belongs to the cytochrome P450 family.</text>
</comment>
<evidence type="ECO:0000313" key="8">
    <source>
        <dbReference type="Proteomes" id="UP001497382"/>
    </source>
</evidence>
<dbReference type="InterPro" id="IPR036396">
    <property type="entry name" value="Cyt_P450_sf"/>
</dbReference>
<sequence length="1372" mass="157279">MQGNFLSSIDATVLPAALSTTFALFLITVVYFIFKNRGLPPGPLGLPYFGYWPFIKNDDCALMLENFKKKYGDIFSFTCTGRLYINLGSLKAVREACITKSEFFGDKVSSYCLMIRFFKDGVLSINGEPWKATRKFFLVLLKERGANSLKTSLAGPLYDSIKNTVKDLDARKGEPLNLIELLMRECCTIVRLTLFGEIGATEEQIRRVNELYATEVKCLTSKNILLCGTFAKYFIFPFMSNFLKSIECHRKMEKLVQDIIDEHKSDFDAETPRDIIDEYFKERNKRRSQGDPTAEYFTDKVLLGSILQFMGDGALIVASFTSTLLNGLLLYPEEQEKLYQEIVEVIGLDRQPTIEDKSKLTYLNAYMQEAIRMAEFLIFFPTQECTRETVLGGYRIPKGAILLQNFYSCHRDPEVYEEPEKFNPSRYISQDGKRRAEPPIMFGVGKRSCIGEGYIDQRILTESMPVNLISSIGIAVTSTTLSTALTLLLISIVYFLFKNKGLPPGPIGLPYFGYWPFIKNADCALRLEAFKKKYGDIFSFTCTGRLYINLGSLKAVREACITKSEFFGDRVSGYNIVNRFFKDGVFTANGESWRATRRFFLVLLKERGANSLKTSLAGPLYDSIKNAVKDLEARKGEPLNLIEFLMQECCTIVRLTLFGEIGATEEQIRRFNELYAIEAKSFSPKSLLLSGAFAKYFIFPFMPNFLESIKCHKKLEKIVQDLIDEHKVTFDKENPKDMIDEYFKERDKRRSKSDPTAEYFTDKILLGSIIQFMGDGALIVASFASLLLNGLLLFPEEQEKLYNEIVEVIGLDRQPTIEDKSKLTYFNAYIQEAIRAADFFNFFPSQECIRETTLGGYRIPKGAVLLQNFYSCHHDPENYEEPEKFMPSRYIPTAALTLVLIIVTFFVRDRGTPPGPIGLPYFGYWPFMRNSNAHFKLDRLKKKYGDIFCFRCTGRLYINLGSYKAIREALVTKSECFGERMSGYHLLGHVFKDGVIYINGEAWRVARKFFILIMKERGGNSLKTSISGPLYDSIQASINELKDRNGKPLNLIEFCTHRCNTFLRLTMFGETGATAEQIIKFNELYSVAVQCITPMNMLLCGTFAKHLIFPFTPYYNETVKCNDQMEKLVYDIVNKHKATYDAENPRNIIDEYFKERDKRRSKGDPTAEYFTDEILMGTLSQFMGDGVLIISSFTCLLMKNFLLHPEEQDKLYKEIVEVVGLQRLPTIEDKSKLTYFNAYILESMRTSDFFTFFPSQECIKETTLGGYKIPKRAVVIENFYSCHHDPNVYDEPEKFNPYRYIQRDGKRRAEQPILFGMGKRSCLGESYVMIQSFLMLATLIQNFHLSLPEGTNVSLESFLTSNLQICAIPRMH</sequence>
<organism evidence="7 8">
    <name type="scientific">Larinioides sclopetarius</name>
    <dbReference type="NCBI Taxonomy" id="280406"/>
    <lineage>
        <taxon>Eukaryota</taxon>
        <taxon>Metazoa</taxon>
        <taxon>Ecdysozoa</taxon>
        <taxon>Arthropoda</taxon>
        <taxon>Chelicerata</taxon>
        <taxon>Arachnida</taxon>
        <taxon>Araneae</taxon>
        <taxon>Araneomorphae</taxon>
        <taxon>Entelegynae</taxon>
        <taxon>Araneoidea</taxon>
        <taxon>Araneidae</taxon>
        <taxon>Larinioides</taxon>
    </lineage>
</organism>
<keyword evidence="6" id="KW-0472">Membrane</keyword>
<keyword evidence="6" id="KW-1133">Transmembrane helix</keyword>
<keyword evidence="6" id="KW-0812">Transmembrane</keyword>
<keyword evidence="3 5" id="KW-0408">Iron</keyword>
<dbReference type="Gene3D" id="1.10.630.10">
    <property type="entry name" value="Cytochrome P450"/>
    <property type="match status" value="3"/>
</dbReference>
<evidence type="ECO:0008006" key="9">
    <source>
        <dbReference type="Google" id="ProtNLM"/>
    </source>
</evidence>
<dbReference type="PRINTS" id="PR00463">
    <property type="entry name" value="EP450I"/>
</dbReference>
<keyword evidence="5" id="KW-0349">Heme</keyword>
<evidence type="ECO:0000256" key="2">
    <source>
        <dbReference type="ARBA" id="ARBA00022723"/>
    </source>
</evidence>
<evidence type="ECO:0000256" key="4">
    <source>
        <dbReference type="ARBA" id="ARBA00023033"/>
    </source>
</evidence>
<dbReference type="PANTHER" id="PTHR24300">
    <property type="entry name" value="CYTOCHROME P450 508A4-RELATED"/>
    <property type="match status" value="1"/>
</dbReference>
<dbReference type="SUPFAM" id="SSF48264">
    <property type="entry name" value="Cytochrome P450"/>
    <property type="match status" value="3"/>
</dbReference>
<keyword evidence="2 5" id="KW-0479">Metal-binding</keyword>
<dbReference type="PROSITE" id="PS00086">
    <property type="entry name" value="CYTOCHROME_P450"/>
    <property type="match status" value="2"/>
</dbReference>
<dbReference type="GO" id="GO:0006805">
    <property type="term" value="P:xenobiotic metabolic process"/>
    <property type="evidence" value="ECO:0007669"/>
    <property type="project" value="TreeGrafter"/>
</dbReference>
<dbReference type="GO" id="GO:0020037">
    <property type="term" value="F:heme binding"/>
    <property type="evidence" value="ECO:0007669"/>
    <property type="project" value="InterPro"/>
</dbReference>
<dbReference type="GO" id="GO:0005737">
    <property type="term" value="C:cytoplasm"/>
    <property type="evidence" value="ECO:0007669"/>
    <property type="project" value="TreeGrafter"/>
</dbReference>
<accession>A0AAV1YXN8</accession>
<reference evidence="7 8" key="1">
    <citation type="submission" date="2024-04" db="EMBL/GenBank/DDBJ databases">
        <authorList>
            <person name="Rising A."/>
            <person name="Reimegard J."/>
            <person name="Sonavane S."/>
            <person name="Akerstrom W."/>
            <person name="Nylinder S."/>
            <person name="Hedman E."/>
            <person name="Kallberg Y."/>
        </authorList>
    </citation>
    <scope>NUCLEOTIDE SEQUENCE [LARGE SCALE GENOMIC DNA]</scope>
</reference>
<dbReference type="InterPro" id="IPR001128">
    <property type="entry name" value="Cyt_P450"/>
</dbReference>
<comment type="caution">
    <text evidence="7">The sequence shown here is derived from an EMBL/GenBank/DDBJ whole genome shotgun (WGS) entry which is preliminary data.</text>
</comment>
<evidence type="ECO:0000256" key="6">
    <source>
        <dbReference type="SAM" id="Phobius"/>
    </source>
</evidence>
<comment type="cofactor">
    <cofactor evidence="5">
        <name>heme</name>
        <dbReference type="ChEBI" id="CHEBI:30413"/>
    </cofactor>
</comment>
<gene>
    <name evidence="7" type="ORF">LARSCL_LOCUS1703</name>
</gene>
<name>A0AAV1YXN8_9ARAC</name>
<dbReference type="InterPro" id="IPR002401">
    <property type="entry name" value="Cyt_P450_E_grp-I"/>
</dbReference>
<dbReference type="Proteomes" id="UP001497382">
    <property type="component" value="Unassembled WGS sequence"/>
</dbReference>
<protein>
    <recommendedName>
        <fullName evidence="9">Cytochrome P450</fullName>
    </recommendedName>
</protein>
<dbReference type="GO" id="GO:0008395">
    <property type="term" value="F:steroid hydroxylase activity"/>
    <property type="evidence" value="ECO:0007669"/>
    <property type="project" value="TreeGrafter"/>
</dbReference>
<dbReference type="GO" id="GO:0005506">
    <property type="term" value="F:iron ion binding"/>
    <property type="evidence" value="ECO:0007669"/>
    <property type="project" value="InterPro"/>
</dbReference>
<keyword evidence="4" id="KW-0503">Monooxygenase</keyword>
<dbReference type="GO" id="GO:0006082">
    <property type="term" value="P:organic acid metabolic process"/>
    <property type="evidence" value="ECO:0007669"/>
    <property type="project" value="TreeGrafter"/>
</dbReference>
<feature type="transmembrane region" description="Helical" evidence="6">
    <location>
        <begin position="12"/>
        <end position="34"/>
    </location>
</feature>
<evidence type="ECO:0000256" key="5">
    <source>
        <dbReference type="PIRSR" id="PIRSR602401-1"/>
    </source>
</evidence>
<dbReference type="InterPro" id="IPR017972">
    <property type="entry name" value="Cyt_P450_CS"/>
</dbReference>
<feature type="binding site" description="axial binding residue" evidence="5">
    <location>
        <position position="449"/>
    </location>
    <ligand>
        <name>heme</name>
        <dbReference type="ChEBI" id="CHEBI:30413"/>
    </ligand>
    <ligandPart>
        <name>Fe</name>
        <dbReference type="ChEBI" id="CHEBI:18248"/>
    </ligandPart>
</feature>
<proteinExistence type="inferred from homology"/>
<dbReference type="PANTHER" id="PTHR24300:SF403">
    <property type="entry name" value="CYTOCHROME P450 306A1"/>
    <property type="match status" value="1"/>
</dbReference>
<evidence type="ECO:0000313" key="7">
    <source>
        <dbReference type="EMBL" id="CAL1263857.1"/>
    </source>
</evidence>
<dbReference type="Pfam" id="PF00067">
    <property type="entry name" value="p450"/>
    <property type="match status" value="3"/>
</dbReference>
<keyword evidence="8" id="KW-1185">Reference proteome</keyword>
<dbReference type="EMBL" id="CAXIEN010000010">
    <property type="protein sequence ID" value="CAL1263857.1"/>
    <property type="molecule type" value="Genomic_DNA"/>
</dbReference>
<keyword evidence="4" id="KW-0560">Oxidoreductase</keyword>